<dbReference type="CDD" id="cd06453">
    <property type="entry name" value="SufS_like"/>
    <property type="match status" value="1"/>
</dbReference>
<keyword evidence="4" id="KW-0808">Transferase</keyword>
<evidence type="ECO:0000256" key="5">
    <source>
        <dbReference type="ARBA" id="ARBA00022898"/>
    </source>
</evidence>
<dbReference type="InterPro" id="IPR015424">
    <property type="entry name" value="PyrdxlP-dep_Trfase"/>
</dbReference>
<dbReference type="AlphaFoldDB" id="A0A6J6BMD0"/>
<comment type="cofactor">
    <cofactor evidence="1">
        <name>pyridoxal 5'-phosphate</name>
        <dbReference type="ChEBI" id="CHEBI:597326"/>
    </cofactor>
</comment>
<proteinExistence type="inferred from homology"/>
<dbReference type="InterPro" id="IPR020578">
    <property type="entry name" value="Aminotrans_V_PyrdxlP_BS"/>
</dbReference>
<sequence>MMRSNFSPAEIREDFAIFAKTMRGGNRLVYLDSGATSQKPRQVLDAERNFYENSNAAVHRGAHLLAEEANAAYEGAREILAGFLNAEVNEIVFTKSATESINALAYSFGNSAPGSKFALAPGDRIVVSLLEHHANLIPWQQLAKRTGAELRWFGITPEGRIDESNIDELINDRTKIVAITHQSNVLGTIVPLSNIVAKAHKVGAVVVLDACQSAPHFAIDVKKLDIDFLAFSGHKALGPTGIGILWGRENLLNAMEPFLTGGSMIETVTMTDAKWAAAPKRFEAGVPNMAQAVGLAAAIKYLENLGMDKVAEHEAQLTAYALDKFSNLRGVEVVGPKESKDRGSVISFTMAGIHPHDVGQVLDQYGVAVRTGHHCAWPLMKELGLVGTTRASFYIYNDEADVDVLIESIERAQKYFKV</sequence>
<dbReference type="InterPro" id="IPR010970">
    <property type="entry name" value="Cys_dSase_SufS"/>
</dbReference>
<dbReference type="PANTHER" id="PTHR43586">
    <property type="entry name" value="CYSTEINE DESULFURASE"/>
    <property type="match status" value="1"/>
</dbReference>
<dbReference type="PANTHER" id="PTHR43586:SF8">
    <property type="entry name" value="CYSTEINE DESULFURASE 1, CHLOROPLASTIC"/>
    <property type="match status" value="1"/>
</dbReference>
<dbReference type="Gene3D" id="3.90.1150.10">
    <property type="entry name" value="Aspartate Aminotransferase, domain 1"/>
    <property type="match status" value="1"/>
</dbReference>
<dbReference type="SUPFAM" id="SSF53383">
    <property type="entry name" value="PLP-dependent transferases"/>
    <property type="match status" value="1"/>
</dbReference>
<dbReference type="Pfam" id="PF00266">
    <property type="entry name" value="Aminotran_5"/>
    <property type="match status" value="1"/>
</dbReference>
<comment type="similarity">
    <text evidence="2">Belongs to the class-V pyridoxal-phosphate-dependent aminotransferase family. Csd subfamily.</text>
</comment>
<dbReference type="InterPro" id="IPR000192">
    <property type="entry name" value="Aminotrans_V_dom"/>
</dbReference>
<protein>
    <recommendedName>
        <fullName evidence="3">cysteine desulfurase</fullName>
        <ecNumber evidence="3">2.8.1.7</ecNumber>
    </recommendedName>
</protein>
<dbReference type="EC" id="2.8.1.7" evidence="3"/>
<evidence type="ECO:0000256" key="6">
    <source>
        <dbReference type="ARBA" id="ARBA00050776"/>
    </source>
</evidence>
<dbReference type="NCBIfam" id="TIGR01979">
    <property type="entry name" value="sufS"/>
    <property type="match status" value="1"/>
</dbReference>
<evidence type="ECO:0000259" key="7">
    <source>
        <dbReference type="Pfam" id="PF00266"/>
    </source>
</evidence>
<feature type="domain" description="Aminotransferase class V" evidence="7">
    <location>
        <begin position="29"/>
        <end position="405"/>
    </location>
</feature>
<dbReference type="GO" id="GO:0030170">
    <property type="term" value="F:pyridoxal phosphate binding"/>
    <property type="evidence" value="ECO:0007669"/>
    <property type="project" value="InterPro"/>
</dbReference>
<accession>A0A6J6BMD0</accession>
<keyword evidence="5" id="KW-0663">Pyridoxal phosphate</keyword>
<dbReference type="PROSITE" id="PS00595">
    <property type="entry name" value="AA_TRANSFER_CLASS_5"/>
    <property type="match status" value="1"/>
</dbReference>
<name>A0A6J6BMD0_9ZZZZ</name>
<dbReference type="GO" id="GO:0031071">
    <property type="term" value="F:cysteine desulfurase activity"/>
    <property type="evidence" value="ECO:0007669"/>
    <property type="project" value="UniProtKB-EC"/>
</dbReference>
<dbReference type="GO" id="GO:0006534">
    <property type="term" value="P:cysteine metabolic process"/>
    <property type="evidence" value="ECO:0007669"/>
    <property type="project" value="InterPro"/>
</dbReference>
<evidence type="ECO:0000256" key="4">
    <source>
        <dbReference type="ARBA" id="ARBA00022679"/>
    </source>
</evidence>
<gene>
    <name evidence="8" type="ORF">UFOPK1425_00503</name>
</gene>
<dbReference type="EMBL" id="CAEZSJ010000075">
    <property type="protein sequence ID" value="CAB4539874.1"/>
    <property type="molecule type" value="Genomic_DNA"/>
</dbReference>
<dbReference type="Gene3D" id="3.40.640.10">
    <property type="entry name" value="Type I PLP-dependent aspartate aminotransferase-like (Major domain)"/>
    <property type="match status" value="1"/>
</dbReference>
<evidence type="ECO:0000256" key="2">
    <source>
        <dbReference type="ARBA" id="ARBA00010447"/>
    </source>
</evidence>
<organism evidence="8">
    <name type="scientific">freshwater metagenome</name>
    <dbReference type="NCBI Taxonomy" id="449393"/>
    <lineage>
        <taxon>unclassified sequences</taxon>
        <taxon>metagenomes</taxon>
        <taxon>ecological metagenomes</taxon>
    </lineage>
</organism>
<evidence type="ECO:0000256" key="3">
    <source>
        <dbReference type="ARBA" id="ARBA00012239"/>
    </source>
</evidence>
<comment type="catalytic activity">
    <reaction evidence="6">
        <text>(sulfur carrier)-H + L-cysteine = (sulfur carrier)-SH + L-alanine</text>
        <dbReference type="Rhea" id="RHEA:43892"/>
        <dbReference type="Rhea" id="RHEA-COMP:14737"/>
        <dbReference type="Rhea" id="RHEA-COMP:14739"/>
        <dbReference type="ChEBI" id="CHEBI:29917"/>
        <dbReference type="ChEBI" id="CHEBI:35235"/>
        <dbReference type="ChEBI" id="CHEBI:57972"/>
        <dbReference type="ChEBI" id="CHEBI:64428"/>
        <dbReference type="EC" id="2.8.1.7"/>
    </reaction>
</comment>
<evidence type="ECO:0000256" key="1">
    <source>
        <dbReference type="ARBA" id="ARBA00001933"/>
    </source>
</evidence>
<evidence type="ECO:0000313" key="8">
    <source>
        <dbReference type="EMBL" id="CAB4539874.1"/>
    </source>
</evidence>
<reference evidence="8" key="1">
    <citation type="submission" date="2020-05" db="EMBL/GenBank/DDBJ databases">
        <authorList>
            <person name="Chiriac C."/>
            <person name="Salcher M."/>
            <person name="Ghai R."/>
            <person name="Kavagutti S V."/>
        </authorList>
    </citation>
    <scope>NUCLEOTIDE SEQUENCE</scope>
</reference>
<dbReference type="InterPro" id="IPR015422">
    <property type="entry name" value="PyrdxlP-dep_Trfase_small"/>
</dbReference>
<dbReference type="InterPro" id="IPR015421">
    <property type="entry name" value="PyrdxlP-dep_Trfase_major"/>
</dbReference>